<keyword evidence="1" id="KW-0472">Membrane</keyword>
<name>L8WNR0_THACA</name>
<dbReference type="HOGENOM" id="CLU_2943420_0_0_1"/>
<keyword evidence="1" id="KW-0812">Transmembrane</keyword>
<organism evidence="2 3">
    <name type="scientific">Thanatephorus cucumeris (strain AG1-IA)</name>
    <name type="common">Rice sheath blight fungus</name>
    <name type="synonym">Rhizoctonia solani</name>
    <dbReference type="NCBI Taxonomy" id="983506"/>
    <lineage>
        <taxon>Eukaryota</taxon>
        <taxon>Fungi</taxon>
        <taxon>Dikarya</taxon>
        <taxon>Basidiomycota</taxon>
        <taxon>Agaricomycotina</taxon>
        <taxon>Agaricomycetes</taxon>
        <taxon>Cantharellales</taxon>
        <taxon>Ceratobasidiaceae</taxon>
        <taxon>Rhizoctonia</taxon>
        <taxon>Rhizoctonia solani AG-1</taxon>
    </lineage>
</organism>
<evidence type="ECO:0000313" key="2">
    <source>
        <dbReference type="EMBL" id="ELU39625.1"/>
    </source>
</evidence>
<proteinExistence type="predicted"/>
<keyword evidence="1" id="KW-1133">Transmembrane helix</keyword>
<reference evidence="2 3" key="1">
    <citation type="journal article" date="2013" name="Nat. Commun.">
        <title>The evolution and pathogenic mechanisms of the rice sheath blight pathogen.</title>
        <authorList>
            <person name="Zheng A."/>
            <person name="Lin R."/>
            <person name="Xu L."/>
            <person name="Qin P."/>
            <person name="Tang C."/>
            <person name="Ai P."/>
            <person name="Zhang D."/>
            <person name="Liu Y."/>
            <person name="Sun Z."/>
            <person name="Feng H."/>
            <person name="Wang Y."/>
            <person name="Chen Y."/>
            <person name="Liang X."/>
            <person name="Fu R."/>
            <person name="Li Q."/>
            <person name="Zhang J."/>
            <person name="Yu X."/>
            <person name="Xie Z."/>
            <person name="Ding L."/>
            <person name="Guan P."/>
            <person name="Tang J."/>
            <person name="Liang Y."/>
            <person name="Wang S."/>
            <person name="Deng Q."/>
            <person name="Li S."/>
            <person name="Zhu J."/>
            <person name="Wang L."/>
            <person name="Liu H."/>
            <person name="Li P."/>
        </authorList>
    </citation>
    <scope>NUCLEOTIDE SEQUENCE [LARGE SCALE GENOMIC DNA]</scope>
    <source>
        <strain evidence="3">AG-1 IA</strain>
    </source>
</reference>
<feature type="transmembrane region" description="Helical" evidence="1">
    <location>
        <begin position="41"/>
        <end position="59"/>
    </location>
</feature>
<keyword evidence="3" id="KW-1185">Reference proteome</keyword>
<evidence type="ECO:0000313" key="3">
    <source>
        <dbReference type="Proteomes" id="UP000011668"/>
    </source>
</evidence>
<comment type="caution">
    <text evidence="2">The sequence shown here is derived from an EMBL/GenBank/DDBJ whole genome shotgun (WGS) entry which is preliminary data.</text>
</comment>
<dbReference type="Proteomes" id="UP000011668">
    <property type="component" value="Unassembled WGS sequence"/>
</dbReference>
<accession>L8WNR0</accession>
<dbReference type="AlphaFoldDB" id="L8WNR0"/>
<dbReference type="EMBL" id="AFRT01001681">
    <property type="protein sequence ID" value="ELU39625.1"/>
    <property type="molecule type" value="Genomic_DNA"/>
</dbReference>
<sequence length="60" mass="6700">MIVLNSSKAALDLLESLSEIYPNRLCPLFGKDLWYSIRFDLSGSLSMLVVTIFGATNLVY</sequence>
<evidence type="ECO:0000256" key="1">
    <source>
        <dbReference type="SAM" id="Phobius"/>
    </source>
</evidence>
<protein>
    <submittedName>
        <fullName evidence="2">Uncharacterized protein</fullName>
    </submittedName>
</protein>
<gene>
    <name evidence="2" type="ORF">AG1IA_06344</name>
</gene>